<dbReference type="PANTHER" id="PTHR22838">
    <property type="entry name" value="WD REPEAT PROTEIN 26-RELATED"/>
    <property type="match status" value="1"/>
</dbReference>
<evidence type="ECO:0000256" key="1">
    <source>
        <dbReference type="ARBA" id="ARBA00022574"/>
    </source>
</evidence>
<dbReference type="OrthoDB" id="972532at2759"/>
<keyword evidence="2" id="KW-0677">Repeat</keyword>
<accession>A0A8K0T323</accession>
<dbReference type="Gene3D" id="2.130.10.10">
    <property type="entry name" value="YVTN repeat-like/Quinoprotein amine dehydrogenase"/>
    <property type="match status" value="1"/>
</dbReference>
<keyword evidence="1" id="KW-0853">WD repeat</keyword>
<dbReference type="EMBL" id="JAGPNK010000002">
    <property type="protein sequence ID" value="KAH7325585.1"/>
    <property type="molecule type" value="Genomic_DNA"/>
</dbReference>
<name>A0A8K0T323_9HYPO</name>
<dbReference type="InterPro" id="IPR015943">
    <property type="entry name" value="WD40/YVTN_repeat-like_dom_sf"/>
</dbReference>
<comment type="caution">
    <text evidence="3">The sequence shown here is derived from an EMBL/GenBank/DDBJ whole genome shotgun (WGS) entry which is preliminary data.</text>
</comment>
<dbReference type="InterPro" id="IPR051350">
    <property type="entry name" value="WD_repeat-ST_regulator"/>
</dbReference>
<dbReference type="GO" id="GO:0034657">
    <property type="term" value="C:GID complex"/>
    <property type="evidence" value="ECO:0007669"/>
    <property type="project" value="TreeGrafter"/>
</dbReference>
<keyword evidence="4" id="KW-1185">Reference proteome</keyword>
<dbReference type="GO" id="GO:0043161">
    <property type="term" value="P:proteasome-mediated ubiquitin-dependent protein catabolic process"/>
    <property type="evidence" value="ECO:0007669"/>
    <property type="project" value="TreeGrafter"/>
</dbReference>
<reference evidence="3" key="1">
    <citation type="journal article" date="2021" name="Nat. Commun.">
        <title>Genetic determinants of endophytism in the Arabidopsis root mycobiome.</title>
        <authorList>
            <person name="Mesny F."/>
            <person name="Miyauchi S."/>
            <person name="Thiergart T."/>
            <person name="Pickel B."/>
            <person name="Atanasova L."/>
            <person name="Karlsson M."/>
            <person name="Huettel B."/>
            <person name="Barry K.W."/>
            <person name="Haridas S."/>
            <person name="Chen C."/>
            <person name="Bauer D."/>
            <person name="Andreopoulos W."/>
            <person name="Pangilinan J."/>
            <person name="LaButti K."/>
            <person name="Riley R."/>
            <person name="Lipzen A."/>
            <person name="Clum A."/>
            <person name="Drula E."/>
            <person name="Henrissat B."/>
            <person name="Kohler A."/>
            <person name="Grigoriev I.V."/>
            <person name="Martin F.M."/>
            <person name="Hacquard S."/>
        </authorList>
    </citation>
    <scope>NUCLEOTIDE SEQUENCE</scope>
    <source>
        <strain evidence="3">MPI-CAGE-CH-0235</strain>
    </source>
</reference>
<dbReference type="InterPro" id="IPR001680">
    <property type="entry name" value="WD40_rpt"/>
</dbReference>
<dbReference type="AlphaFoldDB" id="A0A8K0T323"/>
<organism evidence="3 4">
    <name type="scientific">Stachybotrys elegans</name>
    <dbReference type="NCBI Taxonomy" id="80388"/>
    <lineage>
        <taxon>Eukaryota</taxon>
        <taxon>Fungi</taxon>
        <taxon>Dikarya</taxon>
        <taxon>Ascomycota</taxon>
        <taxon>Pezizomycotina</taxon>
        <taxon>Sordariomycetes</taxon>
        <taxon>Hypocreomycetidae</taxon>
        <taxon>Hypocreales</taxon>
        <taxon>Stachybotryaceae</taxon>
        <taxon>Stachybotrys</taxon>
    </lineage>
</organism>
<evidence type="ECO:0000256" key="2">
    <source>
        <dbReference type="ARBA" id="ARBA00022737"/>
    </source>
</evidence>
<dbReference type="InterPro" id="IPR011047">
    <property type="entry name" value="Quinoprotein_ADH-like_sf"/>
</dbReference>
<proteinExistence type="predicted"/>
<dbReference type="Proteomes" id="UP000813444">
    <property type="component" value="Unassembled WGS sequence"/>
</dbReference>
<sequence length="348" mass="38994">MQLSSITIKSQVNTCDEVWDVGFSHHGDRFVASGREGIAICETSSLRTIFTVSTPAQVARCHSWSSDDSKLVTGSFNESTTLSMSGTVLLWDAANGILIKSCPEKFQEPPTACEWLTYDEQSVLIATLQKPYLCEWDITSNKIRWWPETQRRAQDMFLSLDKTQIAVIDDGLCLYVYSANGQLKWKKEFDKRPINVSFAGSSDQVLVTLQDGPILLIDLASENILQRYSGTRTSCWIIRNTVGGKEGELVLGGDSEGFLHAWNKATGQRLIKVDGRHLVCNSISVHPKDPHTILSCGDDGTVKLWKMNWTMGTLETLHHATPAEDIGLRKVSMKGRHNLYNFWHHYIG</sequence>
<gene>
    <name evidence="3" type="ORF">B0I35DRAFT_115792</name>
</gene>
<protein>
    <submittedName>
        <fullName evidence="3">Quinon protein alcohol dehydrogenase-like superfamily</fullName>
    </submittedName>
</protein>
<dbReference type="SUPFAM" id="SSF50998">
    <property type="entry name" value="Quinoprotein alcohol dehydrogenase-like"/>
    <property type="match status" value="1"/>
</dbReference>
<evidence type="ECO:0000313" key="3">
    <source>
        <dbReference type="EMBL" id="KAH7325585.1"/>
    </source>
</evidence>
<dbReference type="PANTHER" id="PTHR22838:SF0">
    <property type="entry name" value="WD REPEAT-CONTAINING PROTEIN 26"/>
    <property type="match status" value="1"/>
</dbReference>
<evidence type="ECO:0000313" key="4">
    <source>
        <dbReference type="Proteomes" id="UP000813444"/>
    </source>
</evidence>
<dbReference type="Pfam" id="PF00400">
    <property type="entry name" value="WD40"/>
    <property type="match status" value="1"/>
</dbReference>
<dbReference type="SMART" id="SM00320">
    <property type="entry name" value="WD40"/>
    <property type="match status" value="3"/>
</dbReference>